<sequence length="155" mass="17476">MQFSTREDIDAPIDAVFAMVSDARRFERSAIRRGADVARTRGEGAPTIGSTWRVRFPMRGKHRNLEVVVIDCEPPNAMTFSGVSQGIDGRLTLDLIALSPHRTRMALVVNMAPKSIAARLFLQSLKLAKTTLTKRYKLRIAEFARTLERRYRDSA</sequence>
<evidence type="ECO:0000313" key="1">
    <source>
        <dbReference type="EMBL" id="MBJ6372373.1"/>
    </source>
</evidence>
<dbReference type="AlphaFoldDB" id="A0A8J7LS20"/>
<accession>A0A8J7LS20</accession>
<gene>
    <name evidence="1" type="ORF">JF290_12620</name>
</gene>
<dbReference type="Proteomes" id="UP000619079">
    <property type="component" value="Unassembled WGS sequence"/>
</dbReference>
<dbReference type="Gene3D" id="3.30.530.20">
    <property type="match status" value="1"/>
</dbReference>
<proteinExistence type="predicted"/>
<dbReference type="EMBL" id="JAELVR010000008">
    <property type="protein sequence ID" value="MBJ6372373.1"/>
    <property type="molecule type" value="Genomic_DNA"/>
</dbReference>
<dbReference type="RefSeq" id="WP_199025253.1">
    <property type="nucleotide sequence ID" value="NZ_JAELVR010000008.1"/>
</dbReference>
<dbReference type="SUPFAM" id="SSF55961">
    <property type="entry name" value="Bet v1-like"/>
    <property type="match status" value="1"/>
</dbReference>
<dbReference type="InterPro" id="IPR019587">
    <property type="entry name" value="Polyketide_cyclase/dehydratase"/>
</dbReference>
<comment type="caution">
    <text evidence="1">The sequence shown here is derived from an EMBL/GenBank/DDBJ whole genome shotgun (WGS) entry which is preliminary data.</text>
</comment>
<dbReference type="InterPro" id="IPR023393">
    <property type="entry name" value="START-like_dom_sf"/>
</dbReference>
<keyword evidence="2" id="KW-1185">Reference proteome</keyword>
<evidence type="ECO:0000313" key="2">
    <source>
        <dbReference type="Proteomes" id="UP000619079"/>
    </source>
</evidence>
<dbReference type="CDD" id="cd07812">
    <property type="entry name" value="SRPBCC"/>
    <property type="match status" value="1"/>
</dbReference>
<name>A0A8J7LS20_9RHOB</name>
<reference evidence="1" key="1">
    <citation type="submission" date="2020-12" db="EMBL/GenBank/DDBJ databases">
        <title>Sedimentitalea sp. nov., isolated from sand in Incheon.</title>
        <authorList>
            <person name="Kim W."/>
        </authorList>
    </citation>
    <scope>NUCLEOTIDE SEQUENCE</scope>
    <source>
        <strain evidence="1">CAU 1593</strain>
    </source>
</reference>
<organism evidence="1 2">
    <name type="scientific">Sedimentitalea arenosa</name>
    <dbReference type="NCBI Taxonomy" id="2798803"/>
    <lineage>
        <taxon>Bacteria</taxon>
        <taxon>Pseudomonadati</taxon>
        <taxon>Pseudomonadota</taxon>
        <taxon>Alphaproteobacteria</taxon>
        <taxon>Rhodobacterales</taxon>
        <taxon>Paracoccaceae</taxon>
        <taxon>Sedimentitalea</taxon>
    </lineage>
</organism>
<protein>
    <submittedName>
        <fullName evidence="1">SRPBCC family protein</fullName>
    </submittedName>
</protein>
<dbReference type="Pfam" id="PF10604">
    <property type="entry name" value="Polyketide_cyc2"/>
    <property type="match status" value="1"/>
</dbReference>